<feature type="compositionally biased region" description="Basic and acidic residues" evidence="1">
    <location>
        <begin position="314"/>
        <end position="341"/>
    </location>
</feature>
<comment type="caution">
    <text evidence="2">The sequence shown here is derived from an EMBL/GenBank/DDBJ whole genome shotgun (WGS) entry which is preliminary data.</text>
</comment>
<feature type="compositionally biased region" description="Basic and acidic residues" evidence="1">
    <location>
        <begin position="168"/>
        <end position="177"/>
    </location>
</feature>
<dbReference type="Proteomes" id="UP000790833">
    <property type="component" value="Unassembled WGS sequence"/>
</dbReference>
<organism evidence="2 3">
    <name type="scientific">Scheffersomyces spartinae</name>
    <dbReference type="NCBI Taxonomy" id="45513"/>
    <lineage>
        <taxon>Eukaryota</taxon>
        <taxon>Fungi</taxon>
        <taxon>Dikarya</taxon>
        <taxon>Ascomycota</taxon>
        <taxon>Saccharomycotina</taxon>
        <taxon>Pichiomycetes</taxon>
        <taxon>Debaryomycetaceae</taxon>
        <taxon>Scheffersomyces</taxon>
    </lineage>
</organism>
<feature type="region of interest" description="Disordered" evidence="1">
    <location>
        <begin position="263"/>
        <end position="283"/>
    </location>
</feature>
<feature type="region of interest" description="Disordered" evidence="1">
    <location>
        <begin position="766"/>
        <end position="854"/>
    </location>
</feature>
<evidence type="ECO:0000256" key="1">
    <source>
        <dbReference type="SAM" id="MobiDB-lite"/>
    </source>
</evidence>
<feature type="region of interest" description="Disordered" evidence="1">
    <location>
        <begin position="400"/>
        <end position="520"/>
    </location>
</feature>
<feature type="compositionally biased region" description="Basic residues" evidence="1">
    <location>
        <begin position="635"/>
        <end position="644"/>
    </location>
</feature>
<evidence type="ECO:0000313" key="3">
    <source>
        <dbReference type="Proteomes" id="UP000790833"/>
    </source>
</evidence>
<feature type="compositionally biased region" description="Polar residues" evidence="1">
    <location>
        <begin position="812"/>
        <end position="822"/>
    </location>
</feature>
<reference evidence="2" key="1">
    <citation type="submission" date="2021-03" db="EMBL/GenBank/DDBJ databases">
        <authorList>
            <person name="Palmer J.M."/>
        </authorList>
    </citation>
    <scope>NUCLEOTIDE SEQUENCE</scope>
    <source>
        <strain evidence="2">ARV_011</strain>
    </source>
</reference>
<feature type="region of interest" description="Disordered" evidence="1">
    <location>
        <begin position="67"/>
        <end position="195"/>
    </location>
</feature>
<feature type="compositionally biased region" description="Low complexity" evidence="1">
    <location>
        <begin position="77"/>
        <end position="89"/>
    </location>
</feature>
<feature type="compositionally biased region" description="Acidic residues" evidence="1">
    <location>
        <begin position="601"/>
        <end position="621"/>
    </location>
</feature>
<proteinExistence type="predicted"/>
<name>A0A9P7V5A1_9ASCO</name>
<feature type="region of interest" description="Disordered" evidence="1">
    <location>
        <begin position="1"/>
        <end position="32"/>
    </location>
</feature>
<sequence>MPIIPPRPSKSDAEVIPVVPDDHNGSSPELVATRKDTVDELLDYYDEELVSDVVEEPLLSKSEAAAESNVAEMVPMTSSLTASPSTGTPPTIPSLRPQRNQSNPERTRHEDSVIPNQEKSPIESDQDIPQIPTSRPKPRKENLASSLTPSIPTSRPVKEQSAPLTSEKVADELKEDNSDTSITRKVSESSVLASKFPDTTAQELATALSLNCSLSESLHDEETNGSGTKVKDCSVESVVEENVTGTEHSNTNLKAATLASTSEISKSGIIDSQSQSLDPEIDASEKDSKILEVSHGTITSSIPIIPLVRPSKPKQTDLKETLEHKAITGEDKPEDRLEIFKRSPIQPTETETEKKETENVIQQPENSLGCESEEKKEGVKVAIEPDLENNVEESIANINKAIDEPSVSKENPAEDRRVIPEKTTENSMTLDIPLAHPSKVALKDLEDENQSSSSKILSETTKESETSVPHIPLIRPSKKLTSDESSPNVEIPLRPLRSSSFDSTKSIPQKKPPPKPKHLSSKIAAFQQMFNAEPVSLDENKAPKAPTRTVTKLSSEKLKFTEGLKLGGGVPLPGMANPALLQKLKTRNISDAEVVNANERNDDDNDDDNNDDNDDDNDDDTTAEKTIPVSDARKSRVRLRGKRLPKSAQIAVEISTSRFTVVQGDLWALEYSKKADHMIEPEILDSSKSRDTESVIEDDKALKELVLSPKDEGKQRVETNKTNEHRGCEHAISENESDEIDTDDLYETDWDDYNFTLTGEFTVREKNECTNSKPDNADFKESEPDDTTQLESLKDAIVGDEEVKTKHAINLDKQNAPLSSSSIEHETPEAESQPQEGETEYDDLETNTTTLKED</sequence>
<feature type="region of interest" description="Disordered" evidence="1">
    <location>
        <begin position="593"/>
        <end position="644"/>
    </location>
</feature>
<accession>A0A9P7V5A1</accession>
<feature type="compositionally biased region" description="Polar residues" evidence="1">
    <location>
        <begin position="450"/>
        <end position="459"/>
    </location>
</feature>
<feature type="compositionally biased region" description="Polar residues" evidence="1">
    <location>
        <begin position="263"/>
        <end position="277"/>
    </location>
</feature>
<feature type="compositionally biased region" description="Polar residues" evidence="1">
    <location>
        <begin position="143"/>
        <end position="153"/>
    </location>
</feature>
<keyword evidence="3" id="KW-1185">Reference proteome</keyword>
<feature type="compositionally biased region" description="Basic and acidic residues" evidence="1">
    <location>
        <begin position="401"/>
        <end position="424"/>
    </location>
</feature>
<dbReference type="EMBL" id="JAHMUF010000025">
    <property type="protein sequence ID" value="KAG7191628.1"/>
    <property type="molecule type" value="Genomic_DNA"/>
</dbReference>
<evidence type="ECO:0000313" key="2">
    <source>
        <dbReference type="EMBL" id="KAG7191628.1"/>
    </source>
</evidence>
<dbReference type="GeneID" id="66116271"/>
<gene>
    <name evidence="2" type="primary">AIM21</name>
    <name evidence="2" type="ORF">KQ657_002897</name>
</gene>
<dbReference type="AlphaFoldDB" id="A0A9P7V5A1"/>
<feature type="region of interest" description="Disordered" evidence="1">
    <location>
        <begin position="308"/>
        <end position="377"/>
    </location>
</feature>
<protein>
    <submittedName>
        <fullName evidence="2">Altered inheritance of mitochondria protein 21</fullName>
    </submittedName>
</protein>
<dbReference type="RefSeq" id="XP_043047180.1">
    <property type="nucleotide sequence ID" value="XM_043193644.1"/>
</dbReference>
<feature type="compositionally biased region" description="Polar residues" evidence="1">
    <location>
        <begin position="179"/>
        <end position="195"/>
    </location>
</feature>